<dbReference type="InterPro" id="IPR036465">
    <property type="entry name" value="vWFA_dom_sf"/>
</dbReference>
<evidence type="ECO:0000259" key="2">
    <source>
        <dbReference type="PROSITE" id="PS50234"/>
    </source>
</evidence>
<dbReference type="Gene3D" id="3.40.50.410">
    <property type="entry name" value="von Willebrand factor, type A domain"/>
    <property type="match status" value="1"/>
</dbReference>
<evidence type="ECO:0000313" key="4">
    <source>
        <dbReference type="Proteomes" id="UP000683360"/>
    </source>
</evidence>
<feature type="transmembrane region" description="Helical" evidence="1">
    <location>
        <begin position="368"/>
        <end position="387"/>
    </location>
</feature>
<dbReference type="PROSITE" id="PS50234">
    <property type="entry name" value="VWFA"/>
    <property type="match status" value="1"/>
</dbReference>
<comment type="caution">
    <text evidence="3">The sequence shown here is derived from an EMBL/GenBank/DDBJ whole genome shotgun (WGS) entry which is preliminary data.</text>
</comment>
<dbReference type="InterPro" id="IPR050525">
    <property type="entry name" value="ECM_Assembly_Org"/>
</dbReference>
<keyword evidence="1" id="KW-0812">Transmembrane</keyword>
<dbReference type="SMART" id="SM00327">
    <property type="entry name" value="VWA"/>
    <property type="match status" value="1"/>
</dbReference>
<proteinExistence type="predicted"/>
<dbReference type="PANTHER" id="PTHR24020">
    <property type="entry name" value="COLLAGEN ALPHA"/>
    <property type="match status" value="1"/>
</dbReference>
<sequence>MLCRSHKIVISFPQDIISFPQDTMSFPQDTMSFPQDSYLVPSRCYLVPSRYYVVPSRCYVVPQDSYLVPQDAMSFPQDVMLFPQDDMSFPSRYYTMSFPQDRSFPQDNMSFPQDVMFVPQDAMSFPQELSLSKMSFPQDVMLFPLDAMSFPQDTMSFPQDNIVFAIERSSNVTETEFLHSIDFIYNLTDFFAIGQNDTLVSILTFSSSARVEFALNDHKNKTSLLEAISSLKSLRTDEVANIPLALNIIQEYILQEQQGARSGANRTIIALVKGRINVTYISGILLKDEINVVCIDMAKIEITNALCTVISSVRPIKDDNLNITSTNCVSDDIFNVSQSISQDDIFNVSQSVESSSLINKEPEHTYDILVIIFASVAIVITGNLIYFTRRFWNTCSNLGSKKRRKNSLEIENNSMLDSISQNN</sequence>
<dbReference type="EMBL" id="CAJPWZ010001810">
    <property type="protein sequence ID" value="CAG2224624.1"/>
    <property type="molecule type" value="Genomic_DNA"/>
</dbReference>
<dbReference type="AlphaFoldDB" id="A0A8S3SUJ0"/>
<gene>
    <name evidence="3" type="ORF">MEDL_37810</name>
</gene>
<reference evidence="3" key="1">
    <citation type="submission" date="2021-03" db="EMBL/GenBank/DDBJ databases">
        <authorList>
            <person name="Bekaert M."/>
        </authorList>
    </citation>
    <scope>NUCLEOTIDE SEQUENCE</scope>
</reference>
<dbReference type="CDD" id="cd01450">
    <property type="entry name" value="vWFA_subfamily_ECM"/>
    <property type="match status" value="1"/>
</dbReference>
<dbReference type="Pfam" id="PF00092">
    <property type="entry name" value="VWA"/>
    <property type="match status" value="1"/>
</dbReference>
<accession>A0A8S3SUJ0</accession>
<dbReference type="OrthoDB" id="6115851at2759"/>
<protein>
    <recommendedName>
        <fullName evidence="2">VWFA domain-containing protein</fullName>
    </recommendedName>
</protein>
<keyword evidence="1" id="KW-0472">Membrane</keyword>
<organism evidence="3 4">
    <name type="scientific">Mytilus edulis</name>
    <name type="common">Blue mussel</name>
    <dbReference type="NCBI Taxonomy" id="6550"/>
    <lineage>
        <taxon>Eukaryota</taxon>
        <taxon>Metazoa</taxon>
        <taxon>Spiralia</taxon>
        <taxon>Lophotrochozoa</taxon>
        <taxon>Mollusca</taxon>
        <taxon>Bivalvia</taxon>
        <taxon>Autobranchia</taxon>
        <taxon>Pteriomorphia</taxon>
        <taxon>Mytilida</taxon>
        <taxon>Mytiloidea</taxon>
        <taxon>Mytilidae</taxon>
        <taxon>Mytilinae</taxon>
        <taxon>Mytilus</taxon>
    </lineage>
</organism>
<feature type="domain" description="VWFA" evidence="2">
    <location>
        <begin position="161"/>
        <end position="340"/>
    </location>
</feature>
<evidence type="ECO:0000256" key="1">
    <source>
        <dbReference type="SAM" id="Phobius"/>
    </source>
</evidence>
<dbReference type="SUPFAM" id="SSF53300">
    <property type="entry name" value="vWA-like"/>
    <property type="match status" value="1"/>
</dbReference>
<dbReference type="Proteomes" id="UP000683360">
    <property type="component" value="Unassembled WGS sequence"/>
</dbReference>
<dbReference type="InterPro" id="IPR002035">
    <property type="entry name" value="VWF_A"/>
</dbReference>
<keyword evidence="1" id="KW-1133">Transmembrane helix</keyword>
<name>A0A8S3SUJ0_MYTED</name>
<keyword evidence="4" id="KW-1185">Reference proteome</keyword>
<evidence type="ECO:0000313" key="3">
    <source>
        <dbReference type="EMBL" id="CAG2224624.1"/>
    </source>
</evidence>